<protein>
    <submittedName>
        <fullName evidence="1">Uncharacterized protein</fullName>
    </submittedName>
</protein>
<keyword evidence="2" id="KW-1185">Reference proteome</keyword>
<sequence>MTKNKFSVSLEIDRIGLPHFQRPGRKRRIISLADRTNVTCQTGEVCATIIGSAAKHDVIQKKGCVAREKCNTTSTETYVGVNYTTRYKCCEGNACNSAPTLSSAHLSLAMVLAMLGFWCTQLL</sequence>
<name>A0ACB8EG77_9SAUR</name>
<reference evidence="1" key="1">
    <citation type="submission" date="2021-08" db="EMBL/GenBank/DDBJ databases">
        <title>The first chromosome-level gecko genome reveals the dynamic sex chromosomes of Neotropical dwarf geckos (Sphaerodactylidae: Sphaerodactylus).</title>
        <authorList>
            <person name="Pinto B.J."/>
            <person name="Keating S.E."/>
            <person name="Gamble T."/>
        </authorList>
    </citation>
    <scope>NUCLEOTIDE SEQUENCE</scope>
    <source>
        <strain evidence="1">TG3544</strain>
    </source>
</reference>
<gene>
    <name evidence="1" type="ORF">K3G42_007794</name>
</gene>
<dbReference type="Proteomes" id="UP000827872">
    <property type="component" value="Linkage Group LG03"/>
</dbReference>
<comment type="caution">
    <text evidence="1">The sequence shown here is derived from an EMBL/GenBank/DDBJ whole genome shotgun (WGS) entry which is preliminary data.</text>
</comment>
<evidence type="ECO:0000313" key="1">
    <source>
        <dbReference type="EMBL" id="KAH7991604.1"/>
    </source>
</evidence>
<dbReference type="EMBL" id="CM037616">
    <property type="protein sequence ID" value="KAH7991604.1"/>
    <property type="molecule type" value="Genomic_DNA"/>
</dbReference>
<organism evidence="1 2">
    <name type="scientific">Sphaerodactylus townsendi</name>
    <dbReference type="NCBI Taxonomy" id="933632"/>
    <lineage>
        <taxon>Eukaryota</taxon>
        <taxon>Metazoa</taxon>
        <taxon>Chordata</taxon>
        <taxon>Craniata</taxon>
        <taxon>Vertebrata</taxon>
        <taxon>Euteleostomi</taxon>
        <taxon>Lepidosauria</taxon>
        <taxon>Squamata</taxon>
        <taxon>Bifurcata</taxon>
        <taxon>Gekkota</taxon>
        <taxon>Sphaerodactylidae</taxon>
        <taxon>Sphaerodactylus</taxon>
    </lineage>
</organism>
<proteinExistence type="predicted"/>
<evidence type="ECO:0000313" key="2">
    <source>
        <dbReference type="Proteomes" id="UP000827872"/>
    </source>
</evidence>
<accession>A0ACB8EG77</accession>